<keyword evidence="1" id="KW-0732">Signal</keyword>
<evidence type="ECO:0000313" key="3">
    <source>
        <dbReference type="Proteomes" id="UP001430679"/>
    </source>
</evidence>
<accession>A0ABS8M826</accession>
<gene>
    <name evidence="2" type="ORF">LNP81_00690</name>
</gene>
<protein>
    <recommendedName>
        <fullName evidence="4">Lipoprotein</fullName>
    </recommendedName>
</protein>
<dbReference type="Proteomes" id="UP001430679">
    <property type="component" value="Unassembled WGS sequence"/>
</dbReference>
<evidence type="ECO:0000313" key="2">
    <source>
        <dbReference type="EMBL" id="MCC9061503.1"/>
    </source>
</evidence>
<comment type="caution">
    <text evidence="2">The sequence shown here is derived from an EMBL/GenBank/DDBJ whole genome shotgun (WGS) entry which is preliminary data.</text>
</comment>
<keyword evidence="3" id="KW-1185">Reference proteome</keyword>
<dbReference type="RefSeq" id="WP_230032651.1">
    <property type="nucleotide sequence ID" value="NZ_JAJJMM010000001.1"/>
</dbReference>
<feature type="signal peptide" evidence="1">
    <location>
        <begin position="1"/>
        <end position="24"/>
    </location>
</feature>
<proteinExistence type="predicted"/>
<evidence type="ECO:0000256" key="1">
    <source>
        <dbReference type="SAM" id="SignalP"/>
    </source>
</evidence>
<sequence length="184" mass="20603">MKTTLKTFLLFLILVLNSCSSDNSSEENPENPTVPTSKFAMTAKVDGKLWEVNNPFNSNFATKPLFTYYPETEYIQLVGRKGLEEIRLYIKRSDLKIGSYTITKSTYDASKTQIEVSMALSKENMQEVIEGNISITSIDLSAKNLAGTFSFSCVEDDSKPVSTSNPITTKVTDGTFNFKYDFAY</sequence>
<feature type="chain" id="PRO_5047331444" description="Lipoprotein" evidence="1">
    <location>
        <begin position="25"/>
        <end position="184"/>
    </location>
</feature>
<organism evidence="2 3">
    <name type="scientific">Flavobacterium piscisymbiosum</name>
    <dbReference type="NCBI Taxonomy" id="2893753"/>
    <lineage>
        <taxon>Bacteria</taxon>
        <taxon>Pseudomonadati</taxon>
        <taxon>Bacteroidota</taxon>
        <taxon>Flavobacteriia</taxon>
        <taxon>Flavobacteriales</taxon>
        <taxon>Flavobacteriaceae</taxon>
        <taxon>Flavobacterium</taxon>
    </lineage>
</organism>
<evidence type="ECO:0008006" key="4">
    <source>
        <dbReference type="Google" id="ProtNLM"/>
    </source>
</evidence>
<name>A0ABS8M826_9FLAO</name>
<reference evidence="2" key="1">
    <citation type="submission" date="2021-11" db="EMBL/GenBank/DDBJ databases">
        <title>Description of novel Flavobacterium species.</title>
        <authorList>
            <person name="Saticioglu I.B."/>
            <person name="Ay H."/>
            <person name="Altun S."/>
            <person name="Duman M."/>
        </authorList>
    </citation>
    <scope>NUCLEOTIDE SEQUENCE</scope>
    <source>
        <strain evidence="2">F-30</strain>
    </source>
</reference>
<dbReference type="EMBL" id="JAJJMM010000001">
    <property type="protein sequence ID" value="MCC9061503.1"/>
    <property type="molecule type" value="Genomic_DNA"/>
</dbReference>